<evidence type="ECO:0000259" key="2">
    <source>
        <dbReference type="Pfam" id="PF01757"/>
    </source>
</evidence>
<dbReference type="Proteomes" id="UP000305202">
    <property type="component" value="Unassembled WGS sequence"/>
</dbReference>
<evidence type="ECO:0000313" key="3">
    <source>
        <dbReference type="EMBL" id="TKI02349.1"/>
    </source>
</evidence>
<evidence type="ECO:0000256" key="1">
    <source>
        <dbReference type="SAM" id="Phobius"/>
    </source>
</evidence>
<feature type="transmembrane region" description="Helical" evidence="1">
    <location>
        <begin position="253"/>
        <end position="274"/>
    </location>
</feature>
<keyword evidence="1" id="KW-1133">Transmembrane helix</keyword>
<comment type="caution">
    <text evidence="3">The sequence shown here is derived from an EMBL/GenBank/DDBJ whole genome shotgun (WGS) entry which is preliminary data.</text>
</comment>
<dbReference type="PANTHER" id="PTHR23028">
    <property type="entry name" value="ACETYLTRANSFERASE"/>
    <property type="match status" value="1"/>
</dbReference>
<accession>A0ABY2SEJ5</accession>
<dbReference type="RefSeq" id="WP_136993067.1">
    <property type="nucleotide sequence ID" value="NZ_SZPQ01000086.1"/>
</dbReference>
<sequence length="294" mass="33288">MSGIKSYWDRFLVAAIIAIILITCTGPLLPGGKPLSGILPNLFLIQTWIPDPYTFISLNGVSWSLSCELFFYVCFPLIYMVLAKLSSKVLVVTLMGIIALLILMPYFSGWLPYTPLLPWKPESMYAYWFVYLFPPVRIFEFTSGIIVALLVKRGDYYGPNTLHSLILFIGAWFVSIFNSSLYSYAAFTIIPVIMLIASFAMSDILGRSSVVEHPFFSTLGEWSFSFYLIHRLVLMFGHRLIGEGSQYNLTQGVLLIILAFLLSLWGAKMLFTFVEKPVVFYVKNTNTKNPETAH</sequence>
<reference evidence="3 4" key="1">
    <citation type="submission" date="2019-04" db="EMBL/GenBank/DDBJ databases">
        <authorList>
            <person name="Li M."/>
            <person name="Gao C."/>
        </authorList>
    </citation>
    <scope>NUCLEOTIDE SEQUENCE [LARGE SCALE GENOMIC DNA]</scope>
    <source>
        <strain evidence="3 4">BGMRC 2031</strain>
    </source>
</reference>
<keyword evidence="1" id="KW-0472">Membrane</keyword>
<feature type="transmembrane region" description="Helical" evidence="1">
    <location>
        <begin position="61"/>
        <end position="82"/>
    </location>
</feature>
<dbReference type="InterPro" id="IPR050879">
    <property type="entry name" value="Acyltransferase_3"/>
</dbReference>
<gene>
    <name evidence="3" type="ORF">FCN80_25295</name>
</gene>
<keyword evidence="1" id="KW-0812">Transmembrane</keyword>
<proteinExistence type="predicted"/>
<protein>
    <submittedName>
        <fullName evidence="3">Acyltransferase</fullName>
    </submittedName>
</protein>
<keyword evidence="3" id="KW-0808">Transferase</keyword>
<feature type="transmembrane region" description="Helical" evidence="1">
    <location>
        <begin position="12"/>
        <end position="29"/>
    </location>
</feature>
<feature type="transmembrane region" description="Helical" evidence="1">
    <location>
        <begin position="128"/>
        <end position="150"/>
    </location>
</feature>
<keyword evidence="3" id="KW-0012">Acyltransferase</keyword>
<feature type="domain" description="Acyltransferase 3" evidence="2">
    <location>
        <begin position="7"/>
        <end position="265"/>
    </location>
</feature>
<keyword evidence="4" id="KW-1185">Reference proteome</keyword>
<dbReference type="GO" id="GO:0016746">
    <property type="term" value="F:acyltransferase activity"/>
    <property type="evidence" value="ECO:0007669"/>
    <property type="project" value="UniProtKB-KW"/>
</dbReference>
<dbReference type="EMBL" id="SZPQ01000086">
    <property type="protein sequence ID" value="TKI02349.1"/>
    <property type="molecule type" value="Genomic_DNA"/>
</dbReference>
<dbReference type="Pfam" id="PF01757">
    <property type="entry name" value="Acyl_transf_3"/>
    <property type="match status" value="1"/>
</dbReference>
<evidence type="ECO:0000313" key="4">
    <source>
        <dbReference type="Proteomes" id="UP000305202"/>
    </source>
</evidence>
<feature type="transmembrane region" description="Helical" evidence="1">
    <location>
        <begin position="89"/>
        <end position="108"/>
    </location>
</feature>
<feature type="transmembrane region" description="Helical" evidence="1">
    <location>
        <begin position="181"/>
        <end position="201"/>
    </location>
</feature>
<dbReference type="PANTHER" id="PTHR23028:SF53">
    <property type="entry name" value="ACYL_TRANSF_3 DOMAIN-CONTAINING PROTEIN"/>
    <property type="match status" value="1"/>
</dbReference>
<organism evidence="3 4">
    <name type="scientific">Martelella alba</name>
    <dbReference type="NCBI Taxonomy" id="2590451"/>
    <lineage>
        <taxon>Bacteria</taxon>
        <taxon>Pseudomonadati</taxon>
        <taxon>Pseudomonadota</taxon>
        <taxon>Alphaproteobacteria</taxon>
        <taxon>Hyphomicrobiales</taxon>
        <taxon>Aurantimonadaceae</taxon>
        <taxon>Martelella</taxon>
    </lineage>
</organism>
<feature type="transmembrane region" description="Helical" evidence="1">
    <location>
        <begin position="222"/>
        <end position="241"/>
    </location>
</feature>
<dbReference type="InterPro" id="IPR002656">
    <property type="entry name" value="Acyl_transf_3_dom"/>
</dbReference>
<feature type="transmembrane region" description="Helical" evidence="1">
    <location>
        <begin position="157"/>
        <end position="175"/>
    </location>
</feature>
<name>A0ABY2SEJ5_9HYPH</name>